<dbReference type="EMBL" id="SMKW01000066">
    <property type="protein sequence ID" value="TDD40860.1"/>
    <property type="molecule type" value="Genomic_DNA"/>
</dbReference>
<dbReference type="InterPro" id="IPR014729">
    <property type="entry name" value="Rossmann-like_a/b/a_fold"/>
</dbReference>
<dbReference type="CDD" id="cd00293">
    <property type="entry name" value="USP-like"/>
    <property type="match status" value="1"/>
</dbReference>
<dbReference type="InterPro" id="IPR006015">
    <property type="entry name" value="Universal_stress_UspA"/>
</dbReference>
<gene>
    <name evidence="3" type="ORF">E1288_34525</name>
</gene>
<reference evidence="3 4" key="1">
    <citation type="submission" date="2019-03" db="EMBL/GenBank/DDBJ databases">
        <title>Draft genome sequences of novel Actinobacteria.</title>
        <authorList>
            <person name="Sahin N."/>
            <person name="Ay H."/>
            <person name="Saygin H."/>
        </authorList>
    </citation>
    <scope>NUCLEOTIDE SEQUENCE [LARGE SCALE GENOMIC DNA]</scope>
    <source>
        <strain evidence="3 4">7K502</strain>
    </source>
</reference>
<dbReference type="PRINTS" id="PR01438">
    <property type="entry name" value="UNVRSLSTRESS"/>
</dbReference>
<dbReference type="OrthoDB" id="5244367at2"/>
<dbReference type="PANTHER" id="PTHR46553:SF3">
    <property type="entry name" value="ADENINE NUCLEOTIDE ALPHA HYDROLASES-LIKE SUPERFAMILY PROTEIN"/>
    <property type="match status" value="1"/>
</dbReference>
<evidence type="ECO:0000256" key="1">
    <source>
        <dbReference type="ARBA" id="ARBA00008791"/>
    </source>
</evidence>
<accession>A0A4R4YA32</accession>
<dbReference type="SUPFAM" id="SSF52402">
    <property type="entry name" value="Adenine nucleotide alpha hydrolases-like"/>
    <property type="match status" value="1"/>
</dbReference>
<dbReference type="InterPro" id="IPR006016">
    <property type="entry name" value="UspA"/>
</dbReference>
<feature type="domain" description="UspA" evidence="2">
    <location>
        <begin position="9"/>
        <end position="148"/>
    </location>
</feature>
<dbReference type="PANTHER" id="PTHR46553">
    <property type="entry name" value="ADENINE NUCLEOTIDE ALPHA HYDROLASES-LIKE SUPERFAMILY PROTEIN"/>
    <property type="match status" value="1"/>
</dbReference>
<dbReference type="Proteomes" id="UP000294947">
    <property type="component" value="Unassembled WGS sequence"/>
</dbReference>
<sequence length="171" mass="18331">MGTVNNDRPLVVGIDGSQASIRALRWALREARVRDASVYAIMVWQSHAVLAGPGPLTMYPELAPHHAREQHWRDLTSIVSTCLGGESAPEVHAELLEGHPAEVLADRSTNAAMLVLGDQRHGRAAEVVLGSTALRCIHKARCPVLIVPTGMDIGNSDEEAAENPARDPVLG</sequence>
<comment type="caution">
    <text evidence="3">The sequence shown here is derived from an EMBL/GenBank/DDBJ whole genome shotgun (WGS) entry which is preliminary data.</text>
</comment>
<keyword evidence="4" id="KW-1185">Reference proteome</keyword>
<protein>
    <submittedName>
        <fullName evidence="3">Universal stress protein</fullName>
    </submittedName>
</protein>
<evidence type="ECO:0000313" key="4">
    <source>
        <dbReference type="Proteomes" id="UP000294947"/>
    </source>
</evidence>
<name>A0A4R4YA32_9PSEU</name>
<comment type="similarity">
    <text evidence="1">Belongs to the universal stress protein A family.</text>
</comment>
<proteinExistence type="inferred from homology"/>
<evidence type="ECO:0000313" key="3">
    <source>
        <dbReference type="EMBL" id="TDD40860.1"/>
    </source>
</evidence>
<dbReference type="Pfam" id="PF00582">
    <property type="entry name" value="Usp"/>
    <property type="match status" value="1"/>
</dbReference>
<evidence type="ECO:0000259" key="2">
    <source>
        <dbReference type="Pfam" id="PF00582"/>
    </source>
</evidence>
<dbReference type="AlphaFoldDB" id="A0A4R4YA32"/>
<organism evidence="3 4">
    <name type="scientific">Saccharopolyspora elongata</name>
    <dbReference type="NCBI Taxonomy" id="2530387"/>
    <lineage>
        <taxon>Bacteria</taxon>
        <taxon>Bacillati</taxon>
        <taxon>Actinomycetota</taxon>
        <taxon>Actinomycetes</taxon>
        <taxon>Pseudonocardiales</taxon>
        <taxon>Pseudonocardiaceae</taxon>
        <taxon>Saccharopolyspora</taxon>
    </lineage>
</organism>
<dbReference type="Gene3D" id="3.40.50.620">
    <property type="entry name" value="HUPs"/>
    <property type="match status" value="1"/>
</dbReference>